<protein>
    <submittedName>
        <fullName evidence="2">Uncharacterized protein</fullName>
    </submittedName>
</protein>
<evidence type="ECO:0000313" key="2">
    <source>
        <dbReference type="EMBL" id="SBV93966.1"/>
    </source>
</evidence>
<reference evidence="2" key="1">
    <citation type="submission" date="2016-04" db="EMBL/GenBank/DDBJ databases">
        <authorList>
            <person name="Evans L.H."/>
            <person name="Alamgir A."/>
            <person name="Owens N."/>
            <person name="Weber N.D."/>
            <person name="Virtaneva K."/>
            <person name="Barbian K."/>
            <person name="Babar A."/>
            <person name="Rosenke K."/>
        </authorList>
    </citation>
    <scope>NUCLEOTIDE SEQUENCE</scope>
    <source>
        <strain evidence="2">86-1</strain>
    </source>
</reference>
<gene>
    <name evidence="2" type="ORF">KL86DYS1_11007</name>
</gene>
<keyword evidence="1" id="KW-0472">Membrane</keyword>
<accession>A0A212J3C7</accession>
<feature type="transmembrane region" description="Helical" evidence="1">
    <location>
        <begin position="6"/>
        <end position="22"/>
    </location>
</feature>
<sequence>MSPELPIIIAVLVIYNILGLKCGKDNIIIINPSFLILFMLTYLL</sequence>
<evidence type="ECO:0000256" key="1">
    <source>
        <dbReference type="SAM" id="Phobius"/>
    </source>
</evidence>
<name>A0A212J3C7_9BACT</name>
<feature type="transmembrane region" description="Helical" evidence="1">
    <location>
        <begin position="27"/>
        <end position="43"/>
    </location>
</feature>
<dbReference type="EMBL" id="FLUM01000001">
    <property type="protein sequence ID" value="SBV93966.1"/>
    <property type="molecule type" value="Genomic_DNA"/>
</dbReference>
<keyword evidence="1" id="KW-1133">Transmembrane helix</keyword>
<dbReference type="AlphaFoldDB" id="A0A212J3C7"/>
<organism evidence="2">
    <name type="scientific">uncultured Dysgonomonas sp</name>
    <dbReference type="NCBI Taxonomy" id="206096"/>
    <lineage>
        <taxon>Bacteria</taxon>
        <taxon>Pseudomonadati</taxon>
        <taxon>Bacteroidota</taxon>
        <taxon>Bacteroidia</taxon>
        <taxon>Bacteroidales</taxon>
        <taxon>Dysgonomonadaceae</taxon>
        <taxon>Dysgonomonas</taxon>
        <taxon>environmental samples</taxon>
    </lineage>
</organism>
<proteinExistence type="predicted"/>
<keyword evidence="1" id="KW-0812">Transmembrane</keyword>